<feature type="region of interest" description="Disordered" evidence="13">
    <location>
        <begin position="385"/>
        <end position="407"/>
    </location>
</feature>
<gene>
    <name evidence="16" type="primary">Znf326</name>
</gene>
<dbReference type="PANTHER" id="PTHR12190:SF1">
    <property type="entry name" value="DBIRD COMPLEX SUBUNIT ZNF326"/>
    <property type="match status" value="1"/>
</dbReference>
<feature type="compositionally biased region" description="Basic and acidic residues" evidence="13">
    <location>
        <begin position="501"/>
        <end position="519"/>
    </location>
</feature>
<proteinExistence type="inferred from homology"/>
<comment type="similarity">
    <text evidence="12">Belongs to the AKAP95 family.</text>
</comment>
<dbReference type="InterPro" id="IPR034736">
    <property type="entry name" value="ZF_C2H2_AKAP95"/>
</dbReference>
<organism evidence="15 16">
    <name type="scientific">Mesocricetus auratus</name>
    <name type="common">Golden hamster</name>
    <dbReference type="NCBI Taxonomy" id="10036"/>
    <lineage>
        <taxon>Eukaryota</taxon>
        <taxon>Metazoa</taxon>
        <taxon>Chordata</taxon>
        <taxon>Craniata</taxon>
        <taxon>Vertebrata</taxon>
        <taxon>Euteleostomi</taxon>
        <taxon>Mammalia</taxon>
        <taxon>Eutheria</taxon>
        <taxon>Euarchontoglires</taxon>
        <taxon>Glires</taxon>
        <taxon>Rodentia</taxon>
        <taxon>Myomorpha</taxon>
        <taxon>Muroidea</taxon>
        <taxon>Cricetidae</taxon>
        <taxon>Cricetinae</taxon>
        <taxon>Mesocricetus</taxon>
    </lineage>
</organism>
<keyword evidence="3" id="KW-0479">Metal-binding</keyword>
<feature type="compositionally biased region" description="Low complexity" evidence="13">
    <location>
        <begin position="116"/>
        <end position="155"/>
    </location>
</feature>
<evidence type="ECO:0000256" key="1">
    <source>
        <dbReference type="ARBA" id="ARBA00004109"/>
    </source>
</evidence>
<feature type="compositionally biased region" description="Acidic residues" evidence="13">
    <location>
        <begin position="782"/>
        <end position="799"/>
    </location>
</feature>
<evidence type="ECO:0000256" key="9">
    <source>
        <dbReference type="ARBA" id="ARBA00023242"/>
    </source>
</evidence>
<dbReference type="Pfam" id="PF04988">
    <property type="entry name" value="AKAP95"/>
    <property type="match status" value="1"/>
</dbReference>
<dbReference type="RefSeq" id="XP_021087052.2">
    <property type="nucleotide sequence ID" value="XM_021231393.2"/>
</dbReference>
<protein>
    <recommendedName>
        <fullName evidence="10">DBIRD complex subunit ZNF326</fullName>
    </recommendedName>
    <alternativeName>
        <fullName evidence="11">Zinc finger protein 326</fullName>
    </alternativeName>
</protein>
<keyword evidence="7" id="KW-0238">DNA-binding</keyword>
<evidence type="ECO:0000256" key="4">
    <source>
        <dbReference type="ARBA" id="ARBA00022737"/>
    </source>
</evidence>
<comment type="subcellular location">
    <subcellularLocation>
        <location evidence="1">Nucleus matrix</location>
    </subcellularLocation>
</comment>
<feature type="region of interest" description="Disordered" evidence="13">
    <location>
        <begin position="484"/>
        <end position="531"/>
    </location>
</feature>
<dbReference type="AlphaFoldDB" id="A0A3Q0D1F1"/>
<dbReference type="GO" id="GO:0008380">
    <property type="term" value="P:RNA splicing"/>
    <property type="evidence" value="ECO:0007669"/>
    <property type="project" value="UniProtKB-KW"/>
</dbReference>
<dbReference type="GeneID" id="101838064"/>
<dbReference type="GO" id="GO:0032784">
    <property type="term" value="P:regulation of DNA-templated transcription elongation"/>
    <property type="evidence" value="ECO:0007669"/>
    <property type="project" value="TreeGrafter"/>
</dbReference>
<evidence type="ECO:0000256" key="2">
    <source>
        <dbReference type="ARBA" id="ARBA00022664"/>
    </source>
</evidence>
<evidence type="ECO:0000313" key="16">
    <source>
        <dbReference type="RefSeq" id="XP_021087052.2"/>
    </source>
</evidence>
<feature type="compositionally biased region" description="Acidic residues" evidence="13">
    <location>
        <begin position="712"/>
        <end position="775"/>
    </location>
</feature>
<dbReference type="KEGG" id="maua:101838064"/>
<dbReference type="GO" id="GO:0044609">
    <property type="term" value="C:DBIRD complex"/>
    <property type="evidence" value="ECO:0007669"/>
    <property type="project" value="TreeGrafter"/>
</dbReference>
<evidence type="ECO:0000256" key="8">
    <source>
        <dbReference type="ARBA" id="ARBA00023187"/>
    </source>
</evidence>
<keyword evidence="5 12" id="KW-0863">Zinc-finger</keyword>
<keyword evidence="9" id="KW-0539">Nucleus</keyword>
<evidence type="ECO:0000256" key="6">
    <source>
        <dbReference type="ARBA" id="ARBA00022833"/>
    </source>
</evidence>
<sequence length="814" mass="89509">MCGVCVCVSVYVCGLLSPCRIESFPSVSFLSCLTHTLSRDGLLFSSLCCSARSQEGNSPSPSTVSFLPGRASEQPKVAGICSDRAGGRQPLRGPVALAGLTPGRPPGSLSSPTAARPPRSLLTLRPPGSPGSAPGRPDLRLASRPPRLARSPARAGQSEAGLRRLAAPAGPPPASLWPAASRPVAPLSFARSRGPLAWSRRVWSGRGRLRRAPQLRAEPSHTVRPAAATMDFEDDYIHSASRNSYQGFNGMDRDYGPGSYGGLDRDYGHGSYGGQRSMDSYLSQSYGMDNHSGGGGGSRFGPYESYDSRSSLGGRDLYRSGYGFNEPEQSRFGGSYGGRFESSYRNSLDSFGGRNQGGSSWEEPYSRSKLRPGFVEDRGRENYSSYSSFSSPHMKPAPVGSRGRGTPAYPESAFGSRSYDAFGGPSTGRGRGRGHMGDFGSIHRPGIIVDYQNKSTSVPIATTRGIKRKMMQIFNKPGGAFIKKPKLAKPLEKTGLSKSPAKTDPKNEEEEKRRIEARREKQRRRREKNSEKYGDGYRMAFTCSFCKFRTFEEKDIELHLESPSHQETLDHIQKQTKFDKVVMEFLHECMVNKFKKASIRKQQTLNHPEAYKIIEKDVMEGITADDHMMKVETVHCSACSVYIPAFHSSVQQHLKSPDHVKGKQAYKEQIKRESVLTATSILNNPIVKARYERFVKGENPFEIQDRPQDQQIEGDEEDEDKIDEPVEEEEEEDDDDGEEAEEEDEVEEGGETEEVEGEEEGEGAGVEEGEGDIEGGEGMPESGEDEDREEEAEEEEEGKEESAGCPAEQCEQSG</sequence>
<dbReference type="GO" id="GO:0008270">
    <property type="term" value="F:zinc ion binding"/>
    <property type="evidence" value="ECO:0007669"/>
    <property type="project" value="UniProtKB-KW"/>
</dbReference>
<feature type="region of interest" description="Disordered" evidence="13">
    <location>
        <begin position="80"/>
        <end position="171"/>
    </location>
</feature>
<keyword evidence="6" id="KW-0862">Zinc</keyword>
<evidence type="ECO:0000256" key="11">
    <source>
        <dbReference type="ARBA" id="ARBA00043254"/>
    </source>
</evidence>
<dbReference type="PANTHER" id="PTHR12190">
    <property type="entry name" value="A-KINASE ANCHOR PROTEIN AKAP 8"/>
    <property type="match status" value="1"/>
</dbReference>
<dbReference type="PROSITE" id="PS51799">
    <property type="entry name" value="ZF_C2H2_AKAP95"/>
    <property type="match status" value="2"/>
</dbReference>
<keyword evidence="8" id="KW-0508">mRNA splicing</keyword>
<evidence type="ECO:0000256" key="3">
    <source>
        <dbReference type="ARBA" id="ARBA00022723"/>
    </source>
</evidence>
<dbReference type="GO" id="GO:0006397">
    <property type="term" value="P:mRNA processing"/>
    <property type="evidence" value="ECO:0007669"/>
    <property type="project" value="UniProtKB-KW"/>
</dbReference>
<keyword evidence="15" id="KW-1185">Reference proteome</keyword>
<feature type="region of interest" description="Disordered" evidence="13">
    <location>
        <begin position="698"/>
        <end position="814"/>
    </location>
</feature>
<accession>A0A3Q0D1F1</accession>
<dbReference type="Proteomes" id="UP000886700">
    <property type="component" value="Unplaced"/>
</dbReference>
<dbReference type="STRING" id="10036.ENSMAUP00000023799"/>
<feature type="domain" description="C2H2 AKAP95-type" evidence="14">
    <location>
        <begin position="636"/>
        <end position="659"/>
    </location>
</feature>
<name>A0A3Q0D1F1_MESAU</name>
<evidence type="ECO:0000256" key="5">
    <source>
        <dbReference type="ARBA" id="ARBA00022771"/>
    </source>
</evidence>
<evidence type="ECO:0000256" key="10">
    <source>
        <dbReference type="ARBA" id="ARBA00040207"/>
    </source>
</evidence>
<dbReference type="InterPro" id="IPR007071">
    <property type="entry name" value="AKAP95"/>
</dbReference>
<evidence type="ECO:0000259" key="14">
    <source>
        <dbReference type="PROSITE" id="PS51799"/>
    </source>
</evidence>
<evidence type="ECO:0000256" key="12">
    <source>
        <dbReference type="PROSITE-ProRule" id="PRU01140"/>
    </source>
</evidence>
<keyword evidence="4" id="KW-0677">Repeat</keyword>
<evidence type="ECO:0000256" key="7">
    <source>
        <dbReference type="ARBA" id="ARBA00023125"/>
    </source>
</evidence>
<evidence type="ECO:0000313" key="15">
    <source>
        <dbReference type="Proteomes" id="UP000886700"/>
    </source>
</evidence>
<feature type="domain" description="C2H2 AKAP95-type" evidence="14">
    <location>
        <begin position="543"/>
        <end position="565"/>
    </location>
</feature>
<reference evidence="16" key="1">
    <citation type="submission" date="2025-08" db="UniProtKB">
        <authorList>
            <consortium name="RefSeq"/>
        </authorList>
    </citation>
    <scope>IDENTIFICATION</scope>
    <source>
        <tissue evidence="16">Liver</tissue>
    </source>
</reference>
<evidence type="ECO:0000256" key="13">
    <source>
        <dbReference type="SAM" id="MobiDB-lite"/>
    </source>
</evidence>
<dbReference type="GO" id="GO:0003677">
    <property type="term" value="F:DNA binding"/>
    <property type="evidence" value="ECO:0007669"/>
    <property type="project" value="UniProtKB-KW"/>
</dbReference>
<keyword evidence="2" id="KW-0507">mRNA processing</keyword>
<dbReference type="GO" id="GO:0016363">
    <property type="term" value="C:nuclear matrix"/>
    <property type="evidence" value="ECO:0007669"/>
    <property type="project" value="UniProtKB-SubCell"/>
</dbReference>